<evidence type="ECO:0000313" key="3">
    <source>
        <dbReference type="Proteomes" id="UP000314294"/>
    </source>
</evidence>
<evidence type="ECO:0000313" key="2">
    <source>
        <dbReference type="EMBL" id="TNN34103.1"/>
    </source>
</evidence>
<accession>A0A4Z2EZA9</accession>
<feature type="region of interest" description="Disordered" evidence="1">
    <location>
        <begin position="66"/>
        <end position="92"/>
    </location>
</feature>
<reference evidence="2 3" key="1">
    <citation type="submission" date="2019-03" db="EMBL/GenBank/DDBJ databases">
        <title>First draft genome of Liparis tanakae, snailfish: a comprehensive survey of snailfish specific genes.</title>
        <authorList>
            <person name="Kim W."/>
            <person name="Song I."/>
            <person name="Jeong J.-H."/>
            <person name="Kim D."/>
            <person name="Kim S."/>
            <person name="Ryu S."/>
            <person name="Song J.Y."/>
            <person name="Lee S.K."/>
        </authorList>
    </citation>
    <scope>NUCLEOTIDE SEQUENCE [LARGE SCALE GENOMIC DNA]</scope>
    <source>
        <tissue evidence="2">Muscle</tissue>
    </source>
</reference>
<dbReference type="AlphaFoldDB" id="A0A4Z2EZA9"/>
<organism evidence="2 3">
    <name type="scientific">Liparis tanakae</name>
    <name type="common">Tanaka's snailfish</name>
    <dbReference type="NCBI Taxonomy" id="230148"/>
    <lineage>
        <taxon>Eukaryota</taxon>
        <taxon>Metazoa</taxon>
        <taxon>Chordata</taxon>
        <taxon>Craniata</taxon>
        <taxon>Vertebrata</taxon>
        <taxon>Euteleostomi</taxon>
        <taxon>Actinopterygii</taxon>
        <taxon>Neopterygii</taxon>
        <taxon>Teleostei</taxon>
        <taxon>Neoteleostei</taxon>
        <taxon>Acanthomorphata</taxon>
        <taxon>Eupercaria</taxon>
        <taxon>Perciformes</taxon>
        <taxon>Cottioidei</taxon>
        <taxon>Cottales</taxon>
        <taxon>Liparidae</taxon>
        <taxon>Liparis</taxon>
    </lineage>
</organism>
<comment type="caution">
    <text evidence="2">The sequence shown here is derived from an EMBL/GenBank/DDBJ whole genome shotgun (WGS) entry which is preliminary data.</text>
</comment>
<protein>
    <submittedName>
        <fullName evidence="2">Uncharacterized protein</fullName>
    </submittedName>
</protein>
<sequence>MSRALSSPLTEARASIATSLQQEEGSTISVQSEGLVMRLPELLHSSSVMPAACALGSGVCSPEGCVSSTTSPLPQPSASTGFTGCQRSTEGG</sequence>
<evidence type="ECO:0000256" key="1">
    <source>
        <dbReference type="SAM" id="MobiDB-lite"/>
    </source>
</evidence>
<name>A0A4Z2EZA9_9TELE</name>
<gene>
    <name evidence="2" type="ORF">EYF80_055733</name>
</gene>
<keyword evidence="3" id="KW-1185">Reference proteome</keyword>
<dbReference type="EMBL" id="SRLO01002041">
    <property type="protein sequence ID" value="TNN34103.1"/>
    <property type="molecule type" value="Genomic_DNA"/>
</dbReference>
<dbReference type="Proteomes" id="UP000314294">
    <property type="component" value="Unassembled WGS sequence"/>
</dbReference>
<proteinExistence type="predicted"/>